<dbReference type="EMBL" id="JARPOI010000002">
    <property type="protein sequence ID" value="KAJ9187095.1"/>
    <property type="molecule type" value="Genomic_DNA"/>
</dbReference>
<comment type="caution">
    <text evidence="1">The sequence shown here is derived from an EMBL/GenBank/DDBJ whole genome shotgun (WGS) entry which is preliminary data.</text>
</comment>
<evidence type="ECO:0000313" key="1">
    <source>
        <dbReference type="EMBL" id="KAJ9187095.1"/>
    </source>
</evidence>
<keyword evidence="2" id="KW-1185">Reference proteome</keyword>
<organism evidence="1 2">
    <name type="scientific">Hevea brasiliensis</name>
    <name type="common">Para rubber tree</name>
    <name type="synonym">Siphonia brasiliensis</name>
    <dbReference type="NCBI Taxonomy" id="3981"/>
    <lineage>
        <taxon>Eukaryota</taxon>
        <taxon>Viridiplantae</taxon>
        <taxon>Streptophyta</taxon>
        <taxon>Embryophyta</taxon>
        <taxon>Tracheophyta</taxon>
        <taxon>Spermatophyta</taxon>
        <taxon>Magnoliopsida</taxon>
        <taxon>eudicotyledons</taxon>
        <taxon>Gunneridae</taxon>
        <taxon>Pentapetalae</taxon>
        <taxon>rosids</taxon>
        <taxon>fabids</taxon>
        <taxon>Malpighiales</taxon>
        <taxon>Euphorbiaceae</taxon>
        <taxon>Crotonoideae</taxon>
        <taxon>Micrandreae</taxon>
        <taxon>Hevea</taxon>
    </lineage>
</organism>
<reference evidence="1" key="1">
    <citation type="journal article" date="2023" name="Plant Biotechnol. J.">
        <title>Chromosome-level wild Hevea brasiliensis genome provides new tools for genomic-assisted breeding and valuable loci to elevate rubber yield.</title>
        <authorList>
            <person name="Cheng H."/>
            <person name="Song X."/>
            <person name="Hu Y."/>
            <person name="Wu T."/>
            <person name="Yang Q."/>
            <person name="An Z."/>
            <person name="Feng S."/>
            <person name="Deng Z."/>
            <person name="Wu W."/>
            <person name="Zeng X."/>
            <person name="Tu M."/>
            <person name="Wang X."/>
            <person name="Huang H."/>
        </authorList>
    </citation>
    <scope>NUCLEOTIDE SEQUENCE</scope>
    <source>
        <strain evidence="1">MT/VB/25A 57/8</strain>
    </source>
</reference>
<proteinExistence type="predicted"/>
<accession>A0ABQ9N584</accession>
<gene>
    <name evidence="1" type="ORF">P3X46_002591</name>
</gene>
<name>A0ABQ9N584_HEVBR</name>
<evidence type="ECO:0000313" key="2">
    <source>
        <dbReference type="Proteomes" id="UP001174677"/>
    </source>
</evidence>
<protein>
    <submittedName>
        <fullName evidence="1">Uncharacterized protein</fullName>
    </submittedName>
</protein>
<dbReference type="Proteomes" id="UP001174677">
    <property type="component" value="Chromosome 2"/>
</dbReference>
<sequence length="81" mass="9231">MVIPLASSSNLIARLKLDEQSSDSLIQLQPCTREIISFSLMCWSNMIDILGITIEEGYILEGYYIKDEDDGNWGNYRRSVP</sequence>